<reference evidence="1" key="1">
    <citation type="submission" date="2025-08" db="UniProtKB">
        <authorList>
            <consortium name="Ensembl"/>
        </authorList>
    </citation>
    <scope>IDENTIFICATION</scope>
</reference>
<dbReference type="Ensembl" id="ENSPSMT00000006900.1">
    <property type="protein sequence ID" value="ENSPSMP00000005804.1"/>
    <property type="gene ID" value="ENSPSMG00000004417.1"/>
</dbReference>
<sequence>MDYTLEPNVTAITDDYYPGIFSSPCDGELIQKDNPLAGPVGAWDCDVQSGLWLLLHWLLQQHVLHHPHERGQVPGYCPCRVCHKSEDSQNGLSPEPGSVADCHCGHQPTASILPSGL</sequence>
<dbReference type="Proteomes" id="UP000694414">
    <property type="component" value="Unplaced"/>
</dbReference>
<evidence type="ECO:0000313" key="1">
    <source>
        <dbReference type="Ensembl" id="ENSPSMP00000005804.1"/>
    </source>
</evidence>
<dbReference type="GeneTree" id="ENSGT00910000146711"/>
<proteinExistence type="predicted"/>
<reference evidence="1" key="2">
    <citation type="submission" date="2025-09" db="UniProtKB">
        <authorList>
            <consortium name="Ensembl"/>
        </authorList>
    </citation>
    <scope>IDENTIFICATION</scope>
</reference>
<organism evidence="1 2">
    <name type="scientific">Prolemur simus</name>
    <name type="common">Greater bamboo lemur</name>
    <name type="synonym">Hapalemur simus</name>
    <dbReference type="NCBI Taxonomy" id="1328070"/>
    <lineage>
        <taxon>Eukaryota</taxon>
        <taxon>Metazoa</taxon>
        <taxon>Chordata</taxon>
        <taxon>Craniata</taxon>
        <taxon>Vertebrata</taxon>
        <taxon>Euteleostomi</taxon>
        <taxon>Mammalia</taxon>
        <taxon>Eutheria</taxon>
        <taxon>Euarchontoglires</taxon>
        <taxon>Primates</taxon>
        <taxon>Strepsirrhini</taxon>
        <taxon>Lemuriformes</taxon>
        <taxon>Lemuridae</taxon>
        <taxon>Prolemur</taxon>
    </lineage>
</organism>
<keyword evidence="2" id="KW-1185">Reference proteome</keyword>
<name>A0A8C8YQC5_PROSS</name>
<evidence type="ECO:0000313" key="2">
    <source>
        <dbReference type="Proteomes" id="UP000694414"/>
    </source>
</evidence>
<accession>A0A8C8YQC5</accession>
<protein>
    <submittedName>
        <fullName evidence="1">Uncharacterized protein</fullName>
    </submittedName>
</protein>
<dbReference type="AlphaFoldDB" id="A0A8C8YQC5"/>